<gene>
    <name evidence="6" type="ordered locus">Oweho_0657</name>
</gene>
<evidence type="ECO:0000259" key="5">
    <source>
        <dbReference type="PROSITE" id="PS51352"/>
    </source>
</evidence>
<dbReference type="GO" id="GO:0046872">
    <property type="term" value="F:metal ion binding"/>
    <property type="evidence" value="ECO:0007669"/>
    <property type="project" value="UniProtKB-KW"/>
</dbReference>
<comment type="similarity">
    <text evidence="1">Belongs to the SCO1/2 family.</text>
</comment>
<dbReference type="Pfam" id="PF02630">
    <property type="entry name" value="SCO1-SenC"/>
    <property type="match status" value="1"/>
</dbReference>
<dbReference type="HOGENOM" id="CLU_050131_2_0_10"/>
<dbReference type="PANTHER" id="PTHR12151:SF25">
    <property type="entry name" value="LINALOOL DEHYDRATASE_ISOMERASE DOMAIN-CONTAINING PROTEIN"/>
    <property type="match status" value="1"/>
</dbReference>
<evidence type="ECO:0000256" key="1">
    <source>
        <dbReference type="ARBA" id="ARBA00010996"/>
    </source>
</evidence>
<evidence type="ECO:0000256" key="3">
    <source>
        <dbReference type="PIRSR" id="PIRSR603782-1"/>
    </source>
</evidence>
<dbReference type="Proteomes" id="UP000005631">
    <property type="component" value="Chromosome"/>
</dbReference>
<feature type="binding site" evidence="3">
    <location>
        <position position="93"/>
    </location>
    <ligand>
        <name>Cu cation</name>
        <dbReference type="ChEBI" id="CHEBI:23378"/>
    </ligand>
</feature>
<dbReference type="Gene3D" id="3.40.30.10">
    <property type="entry name" value="Glutaredoxin"/>
    <property type="match status" value="1"/>
</dbReference>
<dbReference type="PROSITE" id="PS51257">
    <property type="entry name" value="PROKAR_LIPOPROTEIN"/>
    <property type="match status" value="1"/>
</dbReference>
<keyword evidence="7" id="KW-1185">Reference proteome</keyword>
<evidence type="ECO:0000313" key="6">
    <source>
        <dbReference type="EMBL" id="AEV31671.1"/>
    </source>
</evidence>
<dbReference type="CDD" id="cd02968">
    <property type="entry name" value="SCO"/>
    <property type="match status" value="1"/>
</dbReference>
<dbReference type="PATRIC" id="fig|926562.3.peg.670"/>
<dbReference type="eggNOG" id="COG1999">
    <property type="taxonomic scope" value="Bacteria"/>
</dbReference>
<dbReference type="STRING" id="926562.Oweho_0657"/>
<keyword evidence="3" id="KW-0479">Metal-binding</keyword>
<dbReference type="RefSeq" id="WP_014201032.1">
    <property type="nucleotide sequence ID" value="NC_016599.1"/>
</dbReference>
<evidence type="ECO:0000256" key="4">
    <source>
        <dbReference type="PIRSR" id="PIRSR603782-2"/>
    </source>
</evidence>
<dbReference type="InterPro" id="IPR036249">
    <property type="entry name" value="Thioredoxin-like_sf"/>
</dbReference>
<sequence>MKKYNSVNKLSIYIFALVLFGCGQKEKKASTEIALPYYNETTFTPRWLAKDSDDLNDFHQIPEFSLVNQNGEIITKKTLEGKIYVTNFFFTSCPGICPKMTTNMVLIQEAFLHDDDVLLLSHSVTPDFDSVPVLKEYAEKKNVVSGKWHLLTGDRDQIYSLGRNSYFVEEDLGLEKDNDDFLHTENVILVDQNGYIRGIYNGLNQASMDQLIADIRVLKKES</sequence>
<keyword evidence="4" id="KW-1015">Disulfide bond</keyword>
<evidence type="ECO:0000313" key="7">
    <source>
        <dbReference type="Proteomes" id="UP000005631"/>
    </source>
</evidence>
<feature type="disulfide bond" description="Redox-active" evidence="4">
    <location>
        <begin position="93"/>
        <end position="97"/>
    </location>
</feature>
<evidence type="ECO:0000256" key="2">
    <source>
        <dbReference type="ARBA" id="ARBA00023008"/>
    </source>
</evidence>
<feature type="binding site" evidence="3">
    <location>
        <position position="97"/>
    </location>
    <ligand>
        <name>Cu cation</name>
        <dbReference type="ChEBI" id="CHEBI:23378"/>
    </ligand>
</feature>
<dbReference type="InterPro" id="IPR013766">
    <property type="entry name" value="Thioredoxin_domain"/>
</dbReference>
<dbReference type="PANTHER" id="PTHR12151">
    <property type="entry name" value="ELECTRON TRANSPORT PROTIN SCO1/SENC FAMILY MEMBER"/>
    <property type="match status" value="1"/>
</dbReference>
<dbReference type="EMBL" id="CP003156">
    <property type="protein sequence ID" value="AEV31671.1"/>
    <property type="molecule type" value="Genomic_DNA"/>
</dbReference>
<feature type="binding site" evidence="3">
    <location>
        <position position="183"/>
    </location>
    <ligand>
        <name>Cu cation</name>
        <dbReference type="ChEBI" id="CHEBI:23378"/>
    </ligand>
</feature>
<dbReference type="OrthoDB" id="9811998at2"/>
<dbReference type="PROSITE" id="PS51352">
    <property type="entry name" value="THIOREDOXIN_2"/>
    <property type="match status" value="1"/>
</dbReference>
<dbReference type="SUPFAM" id="SSF52833">
    <property type="entry name" value="Thioredoxin-like"/>
    <property type="match status" value="1"/>
</dbReference>
<organism evidence="6 7">
    <name type="scientific">Owenweeksia hongkongensis (strain DSM 17368 / CIP 108786 / JCM 12287 / NRRL B-23963 / UST20020801)</name>
    <dbReference type="NCBI Taxonomy" id="926562"/>
    <lineage>
        <taxon>Bacteria</taxon>
        <taxon>Pseudomonadati</taxon>
        <taxon>Bacteroidota</taxon>
        <taxon>Flavobacteriia</taxon>
        <taxon>Flavobacteriales</taxon>
        <taxon>Owenweeksiaceae</taxon>
        <taxon>Owenweeksia</taxon>
    </lineage>
</organism>
<proteinExistence type="inferred from homology"/>
<dbReference type="KEGG" id="oho:Oweho_0657"/>
<accession>G8R100</accession>
<feature type="domain" description="Thioredoxin" evidence="5">
    <location>
        <begin position="55"/>
        <end position="220"/>
    </location>
</feature>
<keyword evidence="2 3" id="KW-0186">Copper</keyword>
<reference evidence="6 7" key="1">
    <citation type="journal article" date="2012" name="Stand. Genomic Sci.">
        <title>Genome sequence of the orange-pigmented seawater bacterium Owenweeksia hongkongensis type strain (UST20020801(T)).</title>
        <authorList>
            <person name="Riedel T."/>
            <person name="Held B."/>
            <person name="Nolan M."/>
            <person name="Lucas S."/>
            <person name="Lapidus A."/>
            <person name="Tice H."/>
            <person name="Del Rio T.G."/>
            <person name="Cheng J.F."/>
            <person name="Han C."/>
            <person name="Tapia R."/>
            <person name="Goodwin L.A."/>
            <person name="Pitluck S."/>
            <person name="Liolios K."/>
            <person name="Mavromatis K."/>
            <person name="Pagani I."/>
            <person name="Ivanova N."/>
            <person name="Mikhailova N."/>
            <person name="Pati A."/>
            <person name="Chen A."/>
            <person name="Palaniappan K."/>
            <person name="Rohde M."/>
            <person name="Tindall B.J."/>
            <person name="Detter J.C."/>
            <person name="Goker M."/>
            <person name="Woyke T."/>
            <person name="Bristow J."/>
            <person name="Eisen J.A."/>
            <person name="Markowitz V."/>
            <person name="Hugenholtz P."/>
            <person name="Klenk H.P."/>
            <person name="Kyrpides N.C."/>
        </authorList>
    </citation>
    <scope>NUCLEOTIDE SEQUENCE</scope>
    <source>
        <strain evidence="7">DSM 17368 / JCM 12287 / NRRL B-23963</strain>
    </source>
</reference>
<name>G8R100_OWEHD</name>
<protein>
    <submittedName>
        <fullName evidence="6">Uncharacterized protein SCO1/SenC/PrrC, involved in biogenesis of respiratory and photosynthetic systems</fullName>
    </submittedName>
</protein>
<dbReference type="AlphaFoldDB" id="G8R100"/>
<dbReference type="InterPro" id="IPR003782">
    <property type="entry name" value="SCO1/SenC"/>
</dbReference>